<reference evidence="3" key="1">
    <citation type="submission" date="2018-12" db="EMBL/GenBank/DDBJ databases">
        <title>Tengunoibacter tsumagoiensis gen. nov., sp. nov., Dictyobacter kobayashii sp. nov., D. alpinus sp. nov., and D. joshuensis sp. nov. and description of Dictyobacteraceae fam. nov. within the order Ktedonobacterales isolated from Tengu-no-mugimeshi.</title>
        <authorList>
            <person name="Wang C.M."/>
            <person name="Zheng Y."/>
            <person name="Sakai Y."/>
            <person name="Toyoda A."/>
            <person name="Minakuchi Y."/>
            <person name="Abe K."/>
            <person name="Yokota A."/>
            <person name="Yabe S."/>
        </authorList>
    </citation>
    <scope>NUCLEOTIDE SEQUENCE [LARGE SCALE GENOMIC DNA]</scope>
    <source>
        <strain evidence="3">Uno16</strain>
    </source>
</reference>
<sequence>MMETGNMQGKVCLVTGSSSGIGKATAKGLARTGAKVVMICRNRAKGEATQAEIRQEIAHAQTDLIVADLSELAQVQRAAQELTQRYPHLHVLINNAGGLKSKREVTTDGLEYAFATNYLAPFLLTQLLLDTLKASVPARIINVSSAGHSLGRIDFANLQSEQRYSASRAYADTKLAQLYATYELAAQLEGTGITVNALHPGAVATNFNDNLTGLVGFIGAFNNLVGASADKGTQTTLYLASSPEVEGVTGKYFSKCQPVSSSKRSYDLEVRKRLWQVSKELIQPYASLTNTKSF</sequence>
<dbReference type="GO" id="GO:0016491">
    <property type="term" value="F:oxidoreductase activity"/>
    <property type="evidence" value="ECO:0007669"/>
    <property type="project" value="UniProtKB-KW"/>
</dbReference>
<dbReference type="CDD" id="cd05327">
    <property type="entry name" value="retinol-DH_like_SDR_c_like"/>
    <property type="match status" value="1"/>
</dbReference>
<dbReference type="Proteomes" id="UP000287171">
    <property type="component" value="Unassembled WGS sequence"/>
</dbReference>
<dbReference type="SUPFAM" id="SSF51735">
    <property type="entry name" value="NAD(P)-binding Rossmann-fold domains"/>
    <property type="match status" value="1"/>
</dbReference>
<protein>
    <submittedName>
        <fullName evidence="2">Short-chain dehydrogenase</fullName>
    </submittedName>
</protein>
<dbReference type="RefSeq" id="WP_246039327.1">
    <property type="nucleotide sequence ID" value="NZ_BIFT01000002.1"/>
</dbReference>
<gene>
    <name evidence="2" type="ORF">KDA_74170</name>
</gene>
<dbReference type="AlphaFoldDB" id="A0A402BKP1"/>
<dbReference type="InterPro" id="IPR002347">
    <property type="entry name" value="SDR_fam"/>
</dbReference>
<dbReference type="PANTHER" id="PTHR43157:SF31">
    <property type="entry name" value="PHOSPHATIDYLINOSITOL-GLYCAN BIOSYNTHESIS CLASS F PROTEIN"/>
    <property type="match status" value="1"/>
</dbReference>
<evidence type="ECO:0000256" key="1">
    <source>
        <dbReference type="ARBA" id="ARBA00023002"/>
    </source>
</evidence>
<evidence type="ECO:0000313" key="2">
    <source>
        <dbReference type="EMBL" id="GCE31933.1"/>
    </source>
</evidence>
<name>A0A402BKP1_9CHLR</name>
<dbReference type="Gene3D" id="3.40.50.720">
    <property type="entry name" value="NAD(P)-binding Rossmann-like Domain"/>
    <property type="match status" value="1"/>
</dbReference>
<keyword evidence="1" id="KW-0560">Oxidoreductase</keyword>
<comment type="caution">
    <text evidence="2">The sequence shown here is derived from an EMBL/GenBank/DDBJ whole genome shotgun (WGS) entry which is preliminary data.</text>
</comment>
<dbReference type="InterPro" id="IPR036291">
    <property type="entry name" value="NAD(P)-bd_dom_sf"/>
</dbReference>
<keyword evidence="3" id="KW-1185">Reference proteome</keyword>
<organism evidence="2 3">
    <name type="scientific">Dictyobacter alpinus</name>
    <dbReference type="NCBI Taxonomy" id="2014873"/>
    <lineage>
        <taxon>Bacteria</taxon>
        <taxon>Bacillati</taxon>
        <taxon>Chloroflexota</taxon>
        <taxon>Ktedonobacteria</taxon>
        <taxon>Ktedonobacterales</taxon>
        <taxon>Dictyobacteraceae</taxon>
        <taxon>Dictyobacter</taxon>
    </lineage>
</organism>
<accession>A0A402BKP1</accession>
<dbReference type="EMBL" id="BIFT01000002">
    <property type="protein sequence ID" value="GCE31933.1"/>
    <property type="molecule type" value="Genomic_DNA"/>
</dbReference>
<dbReference type="PRINTS" id="PR00081">
    <property type="entry name" value="GDHRDH"/>
</dbReference>
<dbReference type="PANTHER" id="PTHR43157">
    <property type="entry name" value="PHOSPHATIDYLINOSITOL-GLYCAN BIOSYNTHESIS CLASS F PROTEIN-RELATED"/>
    <property type="match status" value="1"/>
</dbReference>
<proteinExistence type="predicted"/>
<evidence type="ECO:0000313" key="3">
    <source>
        <dbReference type="Proteomes" id="UP000287171"/>
    </source>
</evidence>
<dbReference type="Pfam" id="PF00106">
    <property type="entry name" value="adh_short"/>
    <property type="match status" value="1"/>
</dbReference>